<dbReference type="Proteomes" id="UP000195326">
    <property type="component" value="Unassembled WGS sequence"/>
</dbReference>
<evidence type="ECO:0000256" key="1">
    <source>
        <dbReference type="SAM" id="SignalP"/>
    </source>
</evidence>
<dbReference type="EMBL" id="NFKL01000031">
    <property type="protein sequence ID" value="OUP55129.1"/>
    <property type="molecule type" value="Genomic_DNA"/>
</dbReference>
<protein>
    <submittedName>
        <fullName evidence="2">Uncharacterized protein</fullName>
    </submittedName>
</protein>
<feature type="signal peptide" evidence="1">
    <location>
        <begin position="1"/>
        <end position="24"/>
    </location>
</feature>
<proteinExistence type="predicted"/>
<keyword evidence="1" id="KW-0732">Signal</keyword>
<organism evidence="2 3">
    <name type="scientific">Butyricicoccus pullicaecorum</name>
    <dbReference type="NCBI Taxonomy" id="501571"/>
    <lineage>
        <taxon>Bacteria</taxon>
        <taxon>Bacillati</taxon>
        <taxon>Bacillota</taxon>
        <taxon>Clostridia</taxon>
        <taxon>Eubacteriales</taxon>
        <taxon>Butyricicoccaceae</taxon>
        <taxon>Butyricicoccus</taxon>
    </lineage>
</organism>
<evidence type="ECO:0000313" key="3">
    <source>
        <dbReference type="Proteomes" id="UP000195326"/>
    </source>
</evidence>
<name>A0A1Y4LHX0_9FIRM</name>
<comment type="caution">
    <text evidence="2">The sequence shown here is derived from an EMBL/GenBank/DDBJ whole genome shotgun (WGS) entry which is preliminary data.</text>
</comment>
<feature type="chain" id="PRO_5038347706" evidence="1">
    <location>
        <begin position="25"/>
        <end position="331"/>
    </location>
</feature>
<evidence type="ECO:0000313" key="2">
    <source>
        <dbReference type="EMBL" id="OUP55129.1"/>
    </source>
</evidence>
<accession>A0A1Y4LHX0</accession>
<gene>
    <name evidence="2" type="ORF">B5F15_15345</name>
</gene>
<dbReference type="RefSeq" id="WP_087415932.1">
    <property type="nucleotide sequence ID" value="NZ_NFKL01000031.1"/>
</dbReference>
<reference evidence="3" key="1">
    <citation type="submission" date="2017-04" db="EMBL/GenBank/DDBJ databases">
        <title>Function of individual gut microbiota members based on whole genome sequencing of pure cultures obtained from chicken caecum.</title>
        <authorList>
            <person name="Medvecky M."/>
            <person name="Cejkova D."/>
            <person name="Polansky O."/>
            <person name="Karasova D."/>
            <person name="Kubasova T."/>
            <person name="Cizek A."/>
            <person name="Rychlik I."/>
        </authorList>
    </citation>
    <scope>NUCLEOTIDE SEQUENCE [LARGE SCALE GENOMIC DNA]</scope>
    <source>
        <strain evidence="3">An179</strain>
    </source>
</reference>
<dbReference type="PROSITE" id="PS51257">
    <property type="entry name" value="PROKAR_LIPOPROTEIN"/>
    <property type="match status" value="1"/>
</dbReference>
<dbReference type="AlphaFoldDB" id="A0A1Y4LHX0"/>
<sequence>MHRFLFISLALVCLLAGCSAPQTSDPATDESDSLDAYFEEEPADNEMGSAEFGLQDPMDTVYTYDGESLEIPFSITGASFGKTTEIGVLLFVDGVAQPYSAVYEDGTELEESYMQVFNLDYEQQENFDMVFQPMTGKAGETVPVMAVTILEPSFVAEGPDNPRYGFHHQESATTSRQISFVADAPAQTLATAGTDYNVVDLPQDILDTLAAWGATDSLDTTATLSLGVEDGNYIQADGKTATITVQLYGGPETDFNITLFINHQPVQLNGADYLSVRTVKNQMVEATFKIDTSALGTLNTVYAIAVTPEDGELEINNPVKTASVLLVNGEV</sequence>